<dbReference type="Pfam" id="PF07690">
    <property type="entry name" value="MFS_1"/>
    <property type="match status" value="1"/>
</dbReference>
<dbReference type="PROSITE" id="PS50850">
    <property type="entry name" value="MFS"/>
    <property type="match status" value="1"/>
</dbReference>
<sequence length="478" mass="50231">MVACVVPICCAAADREPLSIMRVSVCINSIRSMLLTMPPLIRHAYNCFTTYPATTRRHIAEQYASTRQHNGEIYMSIISNTESESVAQPTLSGLMTLILAIGAGFSVASIYYVQPILPQIGHDLQLSLDGMGLVPTLTQIGYALGILLLLPLGDRYDRRKIIAVKSAALTAMLWLCSQVTGPTALWLSSLLLGMAATLAQDIVPVAAILAPAGKQGKNVGTVMTDLLIGILLSRTVSGVVGEYIGWRAMYQLAALSIAVIGIALWRILPAFAQHSALSYPGLLRSMLQLWRSYPALRRAALAQGLLSVGFSAFWSTLAVMLEQHYQLGSAVAGTFGLAGAAGALAAPLSGSLSDRFGAAKVTQLGAALSAISFAALFLLPTLPLHGQLALIALSAVGFDLGLQSALVSHQTLVYSLNAQARGRLNALLFTGVFIGMASGSALGAKAMSIAGWPGVTLLATLASVVCLIVRLRSEKTSA</sequence>
<feature type="transmembrane region" description="Helical" evidence="5">
    <location>
        <begin position="361"/>
        <end position="382"/>
    </location>
</feature>
<feature type="transmembrane region" description="Helical" evidence="5">
    <location>
        <begin position="388"/>
        <end position="412"/>
    </location>
</feature>
<dbReference type="Gene3D" id="1.20.1250.20">
    <property type="entry name" value="MFS general substrate transporter like domains"/>
    <property type="match status" value="2"/>
</dbReference>
<dbReference type="InterPro" id="IPR020846">
    <property type="entry name" value="MFS_dom"/>
</dbReference>
<feature type="transmembrane region" description="Helical" evidence="5">
    <location>
        <begin position="327"/>
        <end position="349"/>
    </location>
</feature>
<evidence type="ECO:0000256" key="3">
    <source>
        <dbReference type="ARBA" id="ARBA00022989"/>
    </source>
</evidence>
<organism evidence="7 8">
    <name type="scientific">Symbiopectobacterium purcellii</name>
    <dbReference type="NCBI Taxonomy" id="2871826"/>
    <lineage>
        <taxon>Bacteria</taxon>
        <taxon>Pseudomonadati</taxon>
        <taxon>Pseudomonadota</taxon>
        <taxon>Gammaproteobacteria</taxon>
        <taxon>Enterobacterales</taxon>
        <taxon>Enterobacteriaceae</taxon>
    </lineage>
</organism>
<feature type="transmembrane region" description="Helical" evidence="5">
    <location>
        <begin position="424"/>
        <end position="443"/>
    </location>
</feature>
<accession>A0ABX9AHC5</accession>
<evidence type="ECO:0000259" key="6">
    <source>
        <dbReference type="PROSITE" id="PS50850"/>
    </source>
</evidence>
<feature type="transmembrane region" description="Helical" evidence="5">
    <location>
        <begin position="250"/>
        <end position="268"/>
    </location>
</feature>
<keyword evidence="8" id="KW-1185">Reference proteome</keyword>
<feature type="transmembrane region" description="Helical" evidence="5">
    <location>
        <begin position="449"/>
        <end position="469"/>
    </location>
</feature>
<evidence type="ECO:0000313" key="8">
    <source>
        <dbReference type="Proteomes" id="UP000825886"/>
    </source>
</evidence>
<keyword evidence="1" id="KW-1003">Cell membrane</keyword>
<feature type="transmembrane region" description="Helical" evidence="5">
    <location>
        <begin position="94"/>
        <end position="113"/>
    </location>
</feature>
<keyword evidence="2 5" id="KW-0812">Transmembrane</keyword>
<reference evidence="7 8" key="1">
    <citation type="submission" date="2021-08" db="EMBL/GenBank/DDBJ databases">
        <title>Culture and genomic analysis of Symbiopectobacterium purcellii sp. nov. gen. nov., isolated from the leafhopper Empoasca decipiens.</title>
        <authorList>
            <person name="Nadal-Jimenez P."/>
            <person name="Siozios S."/>
            <person name="Halliday N."/>
            <person name="Camara M."/>
            <person name="Hurst G.D.D."/>
        </authorList>
    </citation>
    <scope>NUCLEOTIDE SEQUENCE [LARGE SCALE GENOMIC DNA]</scope>
    <source>
        <strain evidence="7 8">SyEd1</strain>
    </source>
</reference>
<keyword evidence="3 5" id="KW-1133">Transmembrane helix</keyword>
<feature type="transmembrane region" description="Helical" evidence="5">
    <location>
        <begin position="133"/>
        <end position="150"/>
    </location>
</feature>
<protein>
    <submittedName>
        <fullName evidence="7">MFS transporter</fullName>
    </submittedName>
</protein>
<dbReference type="InterPro" id="IPR036259">
    <property type="entry name" value="MFS_trans_sf"/>
</dbReference>
<dbReference type="Proteomes" id="UP000825886">
    <property type="component" value="Chromosome"/>
</dbReference>
<feature type="domain" description="Major facilitator superfamily (MFS) profile" evidence="6">
    <location>
        <begin position="95"/>
        <end position="477"/>
    </location>
</feature>
<dbReference type="InterPro" id="IPR011701">
    <property type="entry name" value="MFS"/>
</dbReference>
<dbReference type="EMBL" id="CP081864">
    <property type="protein sequence ID" value="QZN94558.1"/>
    <property type="molecule type" value="Genomic_DNA"/>
</dbReference>
<proteinExistence type="predicted"/>
<dbReference type="PANTHER" id="PTHR42910:SF1">
    <property type="entry name" value="MAJOR FACILITATOR SUPERFAMILY (MFS) PROFILE DOMAIN-CONTAINING PROTEIN"/>
    <property type="match status" value="1"/>
</dbReference>
<dbReference type="PANTHER" id="PTHR42910">
    <property type="entry name" value="TRANSPORTER SCO4007-RELATED"/>
    <property type="match status" value="1"/>
</dbReference>
<dbReference type="SUPFAM" id="SSF103473">
    <property type="entry name" value="MFS general substrate transporter"/>
    <property type="match status" value="1"/>
</dbReference>
<evidence type="ECO:0000256" key="5">
    <source>
        <dbReference type="SAM" id="Phobius"/>
    </source>
</evidence>
<evidence type="ECO:0000256" key="2">
    <source>
        <dbReference type="ARBA" id="ARBA00022692"/>
    </source>
</evidence>
<feature type="transmembrane region" description="Helical" evidence="5">
    <location>
        <begin position="162"/>
        <end position="180"/>
    </location>
</feature>
<evidence type="ECO:0000313" key="7">
    <source>
        <dbReference type="EMBL" id="QZN94558.1"/>
    </source>
</evidence>
<dbReference type="CDD" id="cd17324">
    <property type="entry name" value="MFS_NepI_like"/>
    <property type="match status" value="1"/>
</dbReference>
<name>A0ABX9AHC5_9ENTR</name>
<keyword evidence="4 5" id="KW-0472">Membrane</keyword>
<gene>
    <name evidence="7" type="ORF">K6K13_14805</name>
</gene>
<feature type="transmembrane region" description="Helical" evidence="5">
    <location>
        <begin position="300"/>
        <end position="321"/>
    </location>
</feature>
<evidence type="ECO:0000256" key="4">
    <source>
        <dbReference type="ARBA" id="ARBA00023136"/>
    </source>
</evidence>
<evidence type="ECO:0000256" key="1">
    <source>
        <dbReference type="ARBA" id="ARBA00022475"/>
    </source>
</evidence>